<name>A0A1C3N3L3_9ACTN</name>
<dbReference type="Pfam" id="PF00313">
    <property type="entry name" value="CSD"/>
    <property type="match status" value="1"/>
</dbReference>
<keyword evidence="4" id="KW-1185">Reference proteome</keyword>
<feature type="region of interest" description="Disordered" evidence="1">
    <location>
        <begin position="71"/>
        <end position="104"/>
    </location>
</feature>
<sequence>MTSTGIVRTWNADEGWGVIDGPDVPGGCWVHFSAVAVDGYRELAGGQRVTFRAEVEAQDGFDYRAVKVWTGDTEPDDRRDGEPSAAYGSSLTVTFDHPPAAGGH</sequence>
<dbReference type="RefSeq" id="WP_091590634.1">
    <property type="nucleotide sequence ID" value="NZ_JBHRWG010000005.1"/>
</dbReference>
<dbReference type="PROSITE" id="PS51857">
    <property type="entry name" value="CSD_2"/>
    <property type="match status" value="1"/>
</dbReference>
<evidence type="ECO:0000313" key="4">
    <source>
        <dbReference type="Proteomes" id="UP000199393"/>
    </source>
</evidence>
<gene>
    <name evidence="3" type="ORF">GA0070620_2666</name>
</gene>
<evidence type="ECO:0000256" key="1">
    <source>
        <dbReference type="SAM" id="MobiDB-lite"/>
    </source>
</evidence>
<proteinExistence type="predicted"/>
<protein>
    <submittedName>
        <fullName evidence="3">Cold shock protein (Beta-ribbon, CspA family)</fullName>
    </submittedName>
</protein>
<accession>A0A1C3N3L3</accession>
<evidence type="ECO:0000259" key="2">
    <source>
        <dbReference type="PROSITE" id="PS51857"/>
    </source>
</evidence>
<reference evidence="4" key="1">
    <citation type="submission" date="2016-06" db="EMBL/GenBank/DDBJ databases">
        <authorList>
            <person name="Varghese N."/>
        </authorList>
    </citation>
    <scope>NUCLEOTIDE SEQUENCE [LARGE SCALE GENOMIC DNA]</scope>
    <source>
        <strain evidence="4">DSM 45344</strain>
    </source>
</reference>
<dbReference type="SUPFAM" id="SSF50249">
    <property type="entry name" value="Nucleic acid-binding proteins"/>
    <property type="match status" value="1"/>
</dbReference>
<dbReference type="Proteomes" id="UP000199393">
    <property type="component" value="Chromosome I"/>
</dbReference>
<organism evidence="3 4">
    <name type="scientific">Micromonospora krabiensis</name>
    <dbReference type="NCBI Taxonomy" id="307121"/>
    <lineage>
        <taxon>Bacteria</taxon>
        <taxon>Bacillati</taxon>
        <taxon>Actinomycetota</taxon>
        <taxon>Actinomycetes</taxon>
        <taxon>Micromonosporales</taxon>
        <taxon>Micromonosporaceae</taxon>
        <taxon>Micromonospora</taxon>
    </lineage>
</organism>
<dbReference type="InterPro" id="IPR002059">
    <property type="entry name" value="CSP_DNA-bd"/>
</dbReference>
<dbReference type="OrthoDB" id="5195005at2"/>
<dbReference type="AlphaFoldDB" id="A0A1C3N3L3"/>
<dbReference type="Gene3D" id="2.40.50.140">
    <property type="entry name" value="Nucleic acid-binding proteins"/>
    <property type="match status" value="1"/>
</dbReference>
<dbReference type="PATRIC" id="fig|307121.4.peg.2730"/>
<dbReference type="InterPro" id="IPR012340">
    <property type="entry name" value="NA-bd_OB-fold"/>
</dbReference>
<dbReference type="GO" id="GO:0003676">
    <property type="term" value="F:nucleic acid binding"/>
    <property type="evidence" value="ECO:0007669"/>
    <property type="project" value="InterPro"/>
</dbReference>
<evidence type="ECO:0000313" key="3">
    <source>
        <dbReference type="EMBL" id="SBV27159.1"/>
    </source>
</evidence>
<feature type="domain" description="CSD" evidence="2">
    <location>
        <begin position="2"/>
        <end position="70"/>
    </location>
</feature>
<dbReference type="STRING" id="307121.GA0070620_2666"/>
<dbReference type="EMBL" id="LT598496">
    <property type="protein sequence ID" value="SBV27159.1"/>
    <property type="molecule type" value="Genomic_DNA"/>
</dbReference>